<evidence type="ECO:0000313" key="1">
    <source>
        <dbReference type="EMBL" id="SES07623.1"/>
    </source>
</evidence>
<evidence type="ECO:0000313" key="2">
    <source>
        <dbReference type="Proteomes" id="UP000198571"/>
    </source>
</evidence>
<dbReference type="EMBL" id="FOGT01000007">
    <property type="protein sequence ID" value="SES07623.1"/>
    <property type="molecule type" value="Genomic_DNA"/>
</dbReference>
<evidence type="ECO:0008006" key="3">
    <source>
        <dbReference type="Google" id="ProtNLM"/>
    </source>
</evidence>
<gene>
    <name evidence="1" type="ORF">SAMN05518684_107154</name>
</gene>
<protein>
    <recommendedName>
        <fullName evidence="3">SipW-cognate class signal peptide</fullName>
    </recommendedName>
</protein>
<dbReference type="Proteomes" id="UP000198571">
    <property type="component" value="Unassembled WGS sequence"/>
</dbReference>
<dbReference type="AlphaFoldDB" id="A0A1H9UEY6"/>
<keyword evidence="2" id="KW-1185">Reference proteome</keyword>
<dbReference type="STRING" id="1601833.SAMN05518684_107154"/>
<accession>A0A1H9UEY6</accession>
<proteinExistence type="predicted"/>
<name>A0A1H9UEY6_9BACI</name>
<reference evidence="2" key="1">
    <citation type="submission" date="2016-10" db="EMBL/GenBank/DDBJ databases">
        <authorList>
            <person name="Varghese N."/>
            <person name="Submissions S."/>
        </authorList>
    </citation>
    <scope>NUCLEOTIDE SEQUENCE [LARGE SCALE GENOMIC DNA]</scope>
    <source>
        <strain evidence="2">S9</strain>
    </source>
</reference>
<sequence length="235" mass="25856">MNKIQKGLIGTALSATLVATVGFGTYSSFNDSETTGSVNADALETATIDVGLYDAADNPVGSDNTFQLFKDEHGLDLLPGETWVAEPFFIKNDGTRAFDIGWMNSEFDFDSNLYDRANKGWGYSGDSATEILEPFAVTVDYTFYDSEGNVTAEESVSDNLASNDLRQLLGKGQRGNRNPLDKHRTFLPDEKVKIEVSLGLDESAGNEYQAATMTSEFRVKVEQNNEIERELAEQE</sequence>
<dbReference type="OrthoDB" id="2450678at2"/>
<organism evidence="1 2">
    <name type="scientific">Salipaludibacillus aurantiacus</name>
    <dbReference type="NCBI Taxonomy" id="1601833"/>
    <lineage>
        <taxon>Bacteria</taxon>
        <taxon>Bacillati</taxon>
        <taxon>Bacillota</taxon>
        <taxon>Bacilli</taxon>
        <taxon>Bacillales</taxon>
        <taxon>Bacillaceae</taxon>
    </lineage>
</organism>
<dbReference type="RefSeq" id="WP_093051522.1">
    <property type="nucleotide sequence ID" value="NZ_FOGT01000007.1"/>
</dbReference>